<comment type="similarity">
    <text evidence="1">Belongs to the glycerate kinase type-1 family.</text>
</comment>
<evidence type="ECO:0000313" key="4">
    <source>
        <dbReference type="EMBL" id="KYH13692.1"/>
    </source>
</evidence>
<organism evidence="4 5">
    <name type="scientific">Staphylococcus kloosii</name>
    <dbReference type="NCBI Taxonomy" id="29384"/>
    <lineage>
        <taxon>Bacteria</taxon>
        <taxon>Bacillati</taxon>
        <taxon>Bacillota</taxon>
        <taxon>Bacilli</taxon>
        <taxon>Bacillales</taxon>
        <taxon>Staphylococcaceae</taxon>
        <taxon>Staphylococcus</taxon>
    </lineage>
</organism>
<dbReference type="AlphaFoldDB" id="A0A151A2X5"/>
<dbReference type="SUPFAM" id="SSF110738">
    <property type="entry name" value="Glycerate kinase I"/>
    <property type="match status" value="1"/>
</dbReference>
<evidence type="ECO:0000313" key="5">
    <source>
        <dbReference type="Proteomes" id="UP000075418"/>
    </source>
</evidence>
<dbReference type="EMBL" id="LUGM01000002">
    <property type="protein sequence ID" value="KYH13692.1"/>
    <property type="molecule type" value="Genomic_DNA"/>
</dbReference>
<dbReference type="Pfam" id="PF02595">
    <property type="entry name" value="Gly_kinase"/>
    <property type="match status" value="1"/>
</dbReference>
<evidence type="ECO:0008006" key="6">
    <source>
        <dbReference type="Google" id="ProtNLM"/>
    </source>
</evidence>
<evidence type="ECO:0000256" key="3">
    <source>
        <dbReference type="ARBA" id="ARBA00022777"/>
    </source>
</evidence>
<dbReference type="InterPro" id="IPR036129">
    <property type="entry name" value="Glycerate_kinase_sf"/>
</dbReference>
<sequence>MTNEKVNVPELRFPGFEGEWEEKKLKNIVELLKDGTHGTHKDTINGPWLLSAKNLKNNRINITNKEITEIDDSQIVKGLNDCEFKIACDVTNPFIGEQGASYVFGPQKGASTELAKSLDKSLNHFADIIKEKYDVAIHNMEGAGAAGGVAGGLCGCLNAELYSGFDLVASSLNLNKVLNSHDIELIITGEGQIDSQTENGKVISGITTLGHRFGIPSIALVGGIQGIANSFYDQGLIAVFSIANKPMTLSQSIANTADLITKQTEQIMRLYSARR</sequence>
<dbReference type="GO" id="GO:0008887">
    <property type="term" value="F:glycerate kinase activity"/>
    <property type="evidence" value="ECO:0007669"/>
    <property type="project" value="InterPro"/>
</dbReference>
<evidence type="ECO:0000256" key="2">
    <source>
        <dbReference type="ARBA" id="ARBA00022679"/>
    </source>
</evidence>
<dbReference type="PANTHER" id="PTHR21599:SF0">
    <property type="entry name" value="GLYCERATE KINASE"/>
    <property type="match status" value="1"/>
</dbReference>
<dbReference type="Gene3D" id="3.90.1510.10">
    <property type="entry name" value="Glycerate kinase, domain 2"/>
    <property type="match status" value="1"/>
</dbReference>
<keyword evidence="3" id="KW-0418">Kinase</keyword>
<dbReference type="PANTHER" id="PTHR21599">
    <property type="entry name" value="GLYCERATE KINASE"/>
    <property type="match status" value="1"/>
</dbReference>
<dbReference type="SUPFAM" id="SSF116734">
    <property type="entry name" value="DNA methylase specificity domain"/>
    <property type="match status" value="1"/>
</dbReference>
<name>A0A151A2X5_9STAP</name>
<dbReference type="Proteomes" id="UP000075418">
    <property type="component" value="Unassembled WGS sequence"/>
</dbReference>
<dbReference type="NCBIfam" id="TIGR00045">
    <property type="entry name" value="glycerate kinase"/>
    <property type="match status" value="1"/>
</dbReference>
<dbReference type="GO" id="GO:0031388">
    <property type="term" value="P:organic acid phosphorylation"/>
    <property type="evidence" value="ECO:0007669"/>
    <property type="project" value="InterPro"/>
</dbReference>
<dbReference type="InterPro" id="IPR004381">
    <property type="entry name" value="Glycerate_kinase"/>
</dbReference>
<dbReference type="InterPro" id="IPR018197">
    <property type="entry name" value="Glycerate_kinase_RE-like"/>
</dbReference>
<protein>
    <recommendedName>
        <fullName evidence="6">Glycerate kinase</fullName>
    </recommendedName>
</protein>
<comment type="caution">
    <text evidence="4">The sequence shown here is derived from an EMBL/GenBank/DDBJ whole genome shotgun (WGS) entry which is preliminary data.</text>
</comment>
<gene>
    <name evidence="4" type="ORF">A0131_02575</name>
</gene>
<proteinExistence type="inferred from homology"/>
<accession>A0A151A2X5</accession>
<dbReference type="Gene3D" id="3.40.50.10350">
    <property type="entry name" value="Glycerate kinase, domain 1"/>
    <property type="match status" value="1"/>
</dbReference>
<evidence type="ECO:0000256" key="1">
    <source>
        <dbReference type="ARBA" id="ARBA00006284"/>
    </source>
</evidence>
<dbReference type="REBASE" id="150601">
    <property type="entry name" value="S.SsaCNV2ORF2580P"/>
</dbReference>
<keyword evidence="2" id="KW-0808">Transferase</keyword>
<dbReference type="InterPro" id="IPR018193">
    <property type="entry name" value="Glyc_kinase_flavodox-like_fold"/>
</dbReference>
<reference evidence="4 5" key="1">
    <citation type="submission" date="2016-02" db="EMBL/GenBank/DDBJ databases">
        <title>Draft genome sequence of hydrocarbon degrading Staphylococcus saprophyticus Strain CNV2, isolated from crude-oil contaminated soil from Noonmati Oil Refinery, Guwahati, Assam, India.</title>
        <authorList>
            <person name="Mukherjee A."/>
            <person name="Chettri B."/>
            <person name="Langpoklakpam J."/>
            <person name="Singh A.K."/>
            <person name="Chattopadhyay D.J."/>
        </authorList>
    </citation>
    <scope>NUCLEOTIDE SEQUENCE [LARGE SCALE GENOMIC DNA]</scope>
    <source>
        <strain evidence="4 5">CNV2</strain>
    </source>
</reference>